<name>A0A2P2LMY3_RHIMU</name>
<evidence type="ECO:0000313" key="1">
    <source>
        <dbReference type="EMBL" id="MBX19326.1"/>
    </source>
</evidence>
<organism evidence="1">
    <name type="scientific">Rhizophora mucronata</name>
    <name type="common">Asiatic mangrove</name>
    <dbReference type="NCBI Taxonomy" id="61149"/>
    <lineage>
        <taxon>Eukaryota</taxon>
        <taxon>Viridiplantae</taxon>
        <taxon>Streptophyta</taxon>
        <taxon>Embryophyta</taxon>
        <taxon>Tracheophyta</taxon>
        <taxon>Spermatophyta</taxon>
        <taxon>Magnoliopsida</taxon>
        <taxon>eudicotyledons</taxon>
        <taxon>Gunneridae</taxon>
        <taxon>Pentapetalae</taxon>
        <taxon>rosids</taxon>
        <taxon>fabids</taxon>
        <taxon>Malpighiales</taxon>
        <taxon>Rhizophoraceae</taxon>
        <taxon>Rhizophora</taxon>
    </lineage>
</organism>
<reference evidence="1" key="1">
    <citation type="submission" date="2018-02" db="EMBL/GenBank/DDBJ databases">
        <title>Rhizophora mucronata_Transcriptome.</title>
        <authorList>
            <person name="Meera S.P."/>
            <person name="Sreeshan A."/>
            <person name="Augustine A."/>
        </authorList>
    </citation>
    <scope>NUCLEOTIDE SEQUENCE</scope>
    <source>
        <tissue evidence="1">Leaf</tissue>
    </source>
</reference>
<sequence length="60" mass="6577">MFLVKALAVNSPRPGEAAMSVVHSSPCLVPSQLLLPNCVFAFAFRFAYSLAVNFRFLICN</sequence>
<proteinExistence type="predicted"/>
<protein>
    <submittedName>
        <fullName evidence="1">Uncharacterized protein</fullName>
    </submittedName>
</protein>
<dbReference type="AlphaFoldDB" id="A0A2P2LMY3"/>
<dbReference type="EMBL" id="GGEC01038842">
    <property type="protein sequence ID" value="MBX19326.1"/>
    <property type="molecule type" value="Transcribed_RNA"/>
</dbReference>
<accession>A0A2P2LMY3</accession>